<dbReference type="Pfam" id="PF01541">
    <property type="entry name" value="GIY-YIG"/>
    <property type="match status" value="1"/>
</dbReference>
<protein>
    <recommendedName>
        <fullName evidence="1">GIY-YIG domain-containing protein</fullName>
    </recommendedName>
</protein>
<evidence type="ECO:0000259" key="1">
    <source>
        <dbReference type="Pfam" id="PF01541"/>
    </source>
</evidence>
<name>A0A0F9DW33_9ZZZZ</name>
<dbReference type="InterPro" id="IPR000305">
    <property type="entry name" value="GIY-YIG_endonuc"/>
</dbReference>
<gene>
    <name evidence="2" type="ORF">LCGC14_2230500</name>
</gene>
<comment type="caution">
    <text evidence="2">The sequence shown here is derived from an EMBL/GenBank/DDBJ whole genome shotgun (WGS) entry which is preliminary data.</text>
</comment>
<feature type="non-terminal residue" evidence="2">
    <location>
        <position position="48"/>
    </location>
</feature>
<proteinExistence type="predicted"/>
<evidence type="ECO:0000313" key="2">
    <source>
        <dbReference type="EMBL" id="KKL57926.1"/>
    </source>
</evidence>
<organism evidence="2">
    <name type="scientific">marine sediment metagenome</name>
    <dbReference type="NCBI Taxonomy" id="412755"/>
    <lineage>
        <taxon>unclassified sequences</taxon>
        <taxon>metagenomes</taxon>
        <taxon>ecological metagenomes</taxon>
    </lineage>
</organism>
<dbReference type="EMBL" id="LAZR01029993">
    <property type="protein sequence ID" value="KKL57926.1"/>
    <property type="molecule type" value="Genomic_DNA"/>
</dbReference>
<accession>A0A0F9DW33</accession>
<feature type="domain" description="GIY-YIG" evidence="1">
    <location>
        <begin position="15"/>
        <end position="46"/>
    </location>
</feature>
<sequence>MDVRQIKNRYCGWIMYLYIAVFPNNKKYIGISNNFEKRKVVHKSRAKN</sequence>
<dbReference type="AlphaFoldDB" id="A0A0F9DW33"/>
<reference evidence="2" key="1">
    <citation type="journal article" date="2015" name="Nature">
        <title>Complex archaea that bridge the gap between prokaryotes and eukaryotes.</title>
        <authorList>
            <person name="Spang A."/>
            <person name="Saw J.H."/>
            <person name="Jorgensen S.L."/>
            <person name="Zaremba-Niedzwiedzka K."/>
            <person name="Martijn J."/>
            <person name="Lind A.E."/>
            <person name="van Eijk R."/>
            <person name="Schleper C."/>
            <person name="Guy L."/>
            <person name="Ettema T.J."/>
        </authorList>
    </citation>
    <scope>NUCLEOTIDE SEQUENCE</scope>
</reference>